<feature type="zinc finger region" description="C3H1-type" evidence="5">
    <location>
        <begin position="151"/>
        <end position="180"/>
    </location>
</feature>
<dbReference type="PANTHER" id="PTHR14493:SF50">
    <property type="entry name" value="RING FINGER PROTEIN UNKEMPT"/>
    <property type="match status" value="1"/>
</dbReference>
<dbReference type="InParanoid" id="I7LTI9"/>
<dbReference type="Pfam" id="PF25512">
    <property type="entry name" value="zf-CCCH_AtC3H23"/>
    <property type="match status" value="1"/>
</dbReference>
<dbReference type="Proteomes" id="UP000009168">
    <property type="component" value="Unassembled WGS sequence"/>
</dbReference>
<dbReference type="eggNOG" id="KOG1595">
    <property type="taxonomic scope" value="Eukaryota"/>
</dbReference>
<gene>
    <name evidence="8" type="ORF">TTHERM_00471030</name>
</gene>
<dbReference type="SMART" id="SM00356">
    <property type="entry name" value="ZnF_C3H1"/>
    <property type="match status" value="3"/>
</dbReference>
<proteinExistence type="predicted"/>
<feature type="domain" description="C3H1-type" evidence="7">
    <location>
        <begin position="151"/>
        <end position="180"/>
    </location>
</feature>
<evidence type="ECO:0000259" key="7">
    <source>
        <dbReference type="PROSITE" id="PS50103"/>
    </source>
</evidence>
<evidence type="ECO:0000313" key="8">
    <source>
        <dbReference type="EMBL" id="EAR85330.2"/>
    </source>
</evidence>
<dbReference type="InterPro" id="IPR000571">
    <property type="entry name" value="Znf_CCCH"/>
</dbReference>
<dbReference type="KEGG" id="tet:TTHERM_00471030"/>
<keyword evidence="9" id="KW-1185">Reference proteome</keyword>
<keyword evidence="4" id="KW-0238">DNA-binding</keyword>
<feature type="region of interest" description="Disordered" evidence="6">
    <location>
        <begin position="468"/>
        <end position="490"/>
    </location>
</feature>
<dbReference type="SUPFAM" id="SSF90229">
    <property type="entry name" value="CCCH zinc finger"/>
    <property type="match status" value="2"/>
</dbReference>
<dbReference type="EMBL" id="GG662622">
    <property type="protein sequence ID" value="EAR85330.2"/>
    <property type="molecule type" value="Genomic_DNA"/>
</dbReference>
<sequence>MSYHQQMFVSDNLTDYLAHQNQHQHMYSNFYGGLNNAVNMNQQIKRTPKLTECDKTDVTHSSIQTASLNQNSAYVVEHLDLDNFKNQQCKTNTQHNHKHCPFYHNSKDRKRPGHFYSSDLCQHVEKNEGCPDGDDCKFSHNRVEQLYQPEKYKTKFCTFYPNNINQCEYGVFCSFAHSENDIVIELIHNLEYDDDFYMFYFKTVWCPFNLAQHDKALCVYAHNWQDYRRKPSQFYYEPNSCTSWSPTNYILNYEDGCPLKFDCNKCHGWKELEYHPRNYKTKACPNQKPCNKQNDCPFYHHGPKSDKRTINANIQNKIFRFVPKNRIITNTFKVRNSDSINAIPGLNNSQFNPQLLQQSQLQYMSQQQQQQNEYVQQQQQQQQQQQNFFLKGTTSMFNLPSSQQVQNQQSWNPHSSQQIGLNVFYQTNIQPIKQNGNGYYMSTPQQNFGSQQLLDTPPIADSRLKLSKKKKENQNGTNNALNNGSNSGKMMAKDTFDNEVWLGRGGSRPMDDSFEIEPQNSIKNDKFASQVTHKEENELSGSQNFLQDKFSTNNTGRSPYISQSNKGDYQKYSNDKNSALTEFNSYNKDNNKATASFINDNNDLALSQHLQTEQMFKDLAIDCPPNQKQSYEQSHDSITRRDEDEMARHVMHLVDE</sequence>
<dbReference type="PANTHER" id="PTHR14493">
    <property type="entry name" value="UNKEMPT FAMILY MEMBER"/>
    <property type="match status" value="1"/>
</dbReference>
<dbReference type="GeneID" id="7840960"/>
<dbReference type="OrthoDB" id="20534at2759"/>
<dbReference type="PROSITE" id="PS50103">
    <property type="entry name" value="ZF_C3H1"/>
    <property type="match status" value="2"/>
</dbReference>
<keyword evidence="3 5" id="KW-0862">Zinc</keyword>
<evidence type="ECO:0000256" key="6">
    <source>
        <dbReference type="SAM" id="MobiDB-lite"/>
    </source>
</evidence>
<dbReference type="AlphaFoldDB" id="I7LTI9"/>
<keyword evidence="2 5" id="KW-0863">Zinc-finger</keyword>
<feature type="compositionally biased region" description="Low complexity" evidence="6">
    <location>
        <begin position="474"/>
        <end position="488"/>
    </location>
</feature>
<feature type="zinc finger region" description="C3H1-type" evidence="5">
    <location>
        <begin position="115"/>
        <end position="143"/>
    </location>
</feature>
<feature type="compositionally biased region" description="Polar residues" evidence="6">
    <location>
        <begin position="539"/>
        <end position="571"/>
    </location>
</feature>
<evidence type="ECO:0000256" key="2">
    <source>
        <dbReference type="ARBA" id="ARBA00022771"/>
    </source>
</evidence>
<protein>
    <submittedName>
        <fullName evidence="8">Zinc finger CCCH type domain protein</fullName>
    </submittedName>
</protein>
<organism evidence="8 9">
    <name type="scientific">Tetrahymena thermophila (strain SB210)</name>
    <dbReference type="NCBI Taxonomy" id="312017"/>
    <lineage>
        <taxon>Eukaryota</taxon>
        <taxon>Sar</taxon>
        <taxon>Alveolata</taxon>
        <taxon>Ciliophora</taxon>
        <taxon>Intramacronucleata</taxon>
        <taxon>Oligohymenophorea</taxon>
        <taxon>Hymenostomatida</taxon>
        <taxon>Tetrahymenina</taxon>
        <taxon>Tetrahymenidae</taxon>
        <taxon>Tetrahymena</taxon>
    </lineage>
</organism>
<accession>I7LTI9</accession>
<keyword evidence="1 5" id="KW-0479">Metal-binding</keyword>
<evidence type="ECO:0000313" key="9">
    <source>
        <dbReference type="Proteomes" id="UP000009168"/>
    </source>
</evidence>
<evidence type="ECO:0000256" key="3">
    <source>
        <dbReference type="ARBA" id="ARBA00022833"/>
    </source>
</evidence>
<dbReference type="InterPro" id="IPR036855">
    <property type="entry name" value="Znf_CCCH_sf"/>
</dbReference>
<feature type="region of interest" description="Disordered" evidence="6">
    <location>
        <begin position="530"/>
        <end position="571"/>
    </location>
</feature>
<evidence type="ECO:0000256" key="5">
    <source>
        <dbReference type="PROSITE-ProRule" id="PRU00723"/>
    </source>
</evidence>
<dbReference type="InterPro" id="IPR045234">
    <property type="entry name" value="Unkempt-like"/>
</dbReference>
<dbReference type="Gene3D" id="3.30.1370.210">
    <property type="match status" value="1"/>
</dbReference>
<dbReference type="RefSeq" id="XP_001032993.2">
    <property type="nucleotide sequence ID" value="XM_001032993.3"/>
</dbReference>
<evidence type="ECO:0000256" key="1">
    <source>
        <dbReference type="ARBA" id="ARBA00022723"/>
    </source>
</evidence>
<evidence type="ECO:0000256" key="4">
    <source>
        <dbReference type="ARBA" id="ARBA00023125"/>
    </source>
</evidence>
<name>I7LTI9_TETTS</name>
<reference evidence="9" key="1">
    <citation type="journal article" date="2006" name="PLoS Biol.">
        <title>Macronuclear genome sequence of the ciliate Tetrahymena thermophila, a model eukaryote.</title>
        <authorList>
            <person name="Eisen J.A."/>
            <person name="Coyne R.S."/>
            <person name="Wu M."/>
            <person name="Wu D."/>
            <person name="Thiagarajan M."/>
            <person name="Wortman J.R."/>
            <person name="Badger J.H."/>
            <person name="Ren Q."/>
            <person name="Amedeo P."/>
            <person name="Jones K.M."/>
            <person name="Tallon L.J."/>
            <person name="Delcher A.L."/>
            <person name="Salzberg S.L."/>
            <person name="Silva J.C."/>
            <person name="Haas B.J."/>
            <person name="Majoros W.H."/>
            <person name="Farzad M."/>
            <person name="Carlton J.M."/>
            <person name="Smith R.K. Jr."/>
            <person name="Garg J."/>
            <person name="Pearlman R.E."/>
            <person name="Karrer K.M."/>
            <person name="Sun L."/>
            <person name="Manning G."/>
            <person name="Elde N.C."/>
            <person name="Turkewitz A.P."/>
            <person name="Asai D.J."/>
            <person name="Wilkes D.E."/>
            <person name="Wang Y."/>
            <person name="Cai H."/>
            <person name="Collins K."/>
            <person name="Stewart B.A."/>
            <person name="Lee S.R."/>
            <person name="Wilamowska K."/>
            <person name="Weinberg Z."/>
            <person name="Ruzzo W.L."/>
            <person name="Wloga D."/>
            <person name="Gaertig J."/>
            <person name="Frankel J."/>
            <person name="Tsao C.-C."/>
            <person name="Gorovsky M.A."/>
            <person name="Keeling P.J."/>
            <person name="Waller R.F."/>
            <person name="Patron N.J."/>
            <person name="Cherry J.M."/>
            <person name="Stover N.A."/>
            <person name="Krieger C.J."/>
            <person name="del Toro C."/>
            <person name="Ryder H.F."/>
            <person name="Williamson S.C."/>
            <person name="Barbeau R.A."/>
            <person name="Hamilton E.P."/>
            <person name="Orias E."/>
        </authorList>
    </citation>
    <scope>NUCLEOTIDE SEQUENCE [LARGE SCALE GENOMIC DNA]</scope>
    <source>
        <strain evidence="9">SB210</strain>
    </source>
</reference>
<dbReference type="HOGENOM" id="CLU_418296_0_0_1"/>
<dbReference type="GO" id="GO:0008270">
    <property type="term" value="F:zinc ion binding"/>
    <property type="evidence" value="ECO:0007669"/>
    <property type="project" value="UniProtKB-KW"/>
</dbReference>
<dbReference type="InterPro" id="IPR057444">
    <property type="entry name" value="Znf-CCCH_AtC3H23-like"/>
</dbReference>
<feature type="domain" description="C3H1-type" evidence="7">
    <location>
        <begin position="115"/>
        <end position="143"/>
    </location>
</feature>
<dbReference type="GO" id="GO:0003677">
    <property type="term" value="F:DNA binding"/>
    <property type="evidence" value="ECO:0007669"/>
    <property type="project" value="UniProtKB-KW"/>
</dbReference>